<keyword evidence="3" id="KW-1185">Reference proteome</keyword>
<sequence length="290" mass="32540">MKKLTRTLSSRRRSKSHLQPLSANSNGKGSGGARSNQAHVRKSPPTSPIPPNTQIHFPQCPHTTPPTPRPARLPSVLRAEIIEAAQTPEAPIPCRASNGLAADKDRNAPIRQFLTVPTHCLDCTFSPALQNESWIRERCAAVVRELKLRVVELKSGLAALSAADDSHDPSPVPTTRVDRSESDNDSAEDVQTRQKAEITHHEQRIEELLRRRDDEVRKLWDQVRDQWEGCIREVVRDDGTGEAEERCVFVMPWDQEEEVVSEGVKEGNADKRARQECVPTVGVRWLQIEE</sequence>
<evidence type="ECO:0000256" key="1">
    <source>
        <dbReference type="SAM" id="MobiDB-lite"/>
    </source>
</evidence>
<feature type="region of interest" description="Disordered" evidence="1">
    <location>
        <begin position="1"/>
        <end position="72"/>
    </location>
</feature>
<dbReference type="Proteomes" id="UP000019471">
    <property type="component" value="Unassembled WGS sequence"/>
</dbReference>
<accession>W9WGN0</accession>
<dbReference type="OrthoDB" id="4118494at2759"/>
<organism evidence="2 3">
    <name type="scientific">Cladophialophora psammophila CBS 110553</name>
    <dbReference type="NCBI Taxonomy" id="1182543"/>
    <lineage>
        <taxon>Eukaryota</taxon>
        <taxon>Fungi</taxon>
        <taxon>Dikarya</taxon>
        <taxon>Ascomycota</taxon>
        <taxon>Pezizomycotina</taxon>
        <taxon>Eurotiomycetes</taxon>
        <taxon>Chaetothyriomycetidae</taxon>
        <taxon>Chaetothyriales</taxon>
        <taxon>Herpotrichiellaceae</taxon>
        <taxon>Cladophialophora</taxon>
    </lineage>
</organism>
<feature type="region of interest" description="Disordered" evidence="1">
    <location>
        <begin position="161"/>
        <end position="195"/>
    </location>
</feature>
<name>W9WGN0_9EURO</name>
<dbReference type="GeneID" id="19194420"/>
<dbReference type="EMBL" id="AMGX01000017">
    <property type="protein sequence ID" value="EXJ67078.1"/>
    <property type="molecule type" value="Genomic_DNA"/>
</dbReference>
<feature type="compositionally biased region" description="Basic residues" evidence="1">
    <location>
        <begin position="1"/>
        <end position="16"/>
    </location>
</feature>
<proteinExistence type="predicted"/>
<evidence type="ECO:0000313" key="3">
    <source>
        <dbReference type="Proteomes" id="UP000019471"/>
    </source>
</evidence>
<dbReference type="AlphaFoldDB" id="W9WGN0"/>
<dbReference type="RefSeq" id="XP_007748493.1">
    <property type="nucleotide sequence ID" value="XM_007750303.1"/>
</dbReference>
<comment type="caution">
    <text evidence="2">The sequence shown here is derived from an EMBL/GenBank/DDBJ whole genome shotgun (WGS) entry which is preliminary data.</text>
</comment>
<dbReference type="HOGENOM" id="CLU_067852_0_0_1"/>
<evidence type="ECO:0000313" key="2">
    <source>
        <dbReference type="EMBL" id="EXJ67078.1"/>
    </source>
</evidence>
<protein>
    <submittedName>
        <fullName evidence="2">Uncharacterized protein</fullName>
    </submittedName>
</protein>
<gene>
    <name evidence="2" type="ORF">A1O5_09724</name>
</gene>
<reference evidence="2 3" key="1">
    <citation type="submission" date="2013-03" db="EMBL/GenBank/DDBJ databases">
        <title>The Genome Sequence of Cladophialophora psammophila CBS 110553.</title>
        <authorList>
            <consortium name="The Broad Institute Genomics Platform"/>
            <person name="Cuomo C."/>
            <person name="de Hoog S."/>
            <person name="Gorbushina A."/>
            <person name="Walker B."/>
            <person name="Young S.K."/>
            <person name="Zeng Q."/>
            <person name="Gargeya S."/>
            <person name="Fitzgerald M."/>
            <person name="Haas B."/>
            <person name="Abouelleil A."/>
            <person name="Allen A.W."/>
            <person name="Alvarado L."/>
            <person name="Arachchi H.M."/>
            <person name="Berlin A.M."/>
            <person name="Chapman S.B."/>
            <person name="Gainer-Dewar J."/>
            <person name="Goldberg J."/>
            <person name="Griggs A."/>
            <person name="Gujja S."/>
            <person name="Hansen M."/>
            <person name="Howarth C."/>
            <person name="Imamovic A."/>
            <person name="Ireland A."/>
            <person name="Larimer J."/>
            <person name="McCowan C."/>
            <person name="Murphy C."/>
            <person name="Pearson M."/>
            <person name="Poon T.W."/>
            <person name="Priest M."/>
            <person name="Roberts A."/>
            <person name="Saif S."/>
            <person name="Shea T."/>
            <person name="Sisk P."/>
            <person name="Sykes S."/>
            <person name="Wortman J."/>
            <person name="Nusbaum C."/>
            <person name="Birren B."/>
        </authorList>
    </citation>
    <scope>NUCLEOTIDE SEQUENCE [LARGE SCALE GENOMIC DNA]</scope>
    <source>
        <strain evidence="2 3">CBS 110553</strain>
    </source>
</reference>